<dbReference type="InterPro" id="IPR000182">
    <property type="entry name" value="GNAT_dom"/>
</dbReference>
<organism evidence="2 3">
    <name type="scientific">Agromyces luteolus</name>
    <dbReference type="NCBI Taxonomy" id="88373"/>
    <lineage>
        <taxon>Bacteria</taxon>
        <taxon>Bacillati</taxon>
        <taxon>Actinomycetota</taxon>
        <taxon>Actinomycetes</taxon>
        <taxon>Micrococcales</taxon>
        <taxon>Microbacteriaceae</taxon>
        <taxon>Agromyces</taxon>
    </lineage>
</organism>
<gene>
    <name evidence="2" type="ORF">GLX25_12990</name>
</gene>
<dbReference type="RefSeq" id="WP_155842862.1">
    <property type="nucleotide sequence ID" value="NZ_BAAAIA010000001.1"/>
</dbReference>
<comment type="caution">
    <text evidence="2">The sequence shown here is derived from an EMBL/GenBank/DDBJ whole genome shotgun (WGS) entry which is preliminary data.</text>
</comment>
<dbReference type="InterPro" id="IPR016181">
    <property type="entry name" value="Acyl_CoA_acyltransferase"/>
</dbReference>
<evidence type="ECO:0000259" key="1">
    <source>
        <dbReference type="PROSITE" id="PS51186"/>
    </source>
</evidence>
<proteinExistence type="predicted"/>
<sequence length="298" mass="31736">MAFTVQTPAAADLPQIADELSSWQTDPWVGHLHTGDLGWRTLLGAEGAAEDLRVWARDGSPVAIGMLDDGVLRLALDPELVDDEVVATRIARDLGDPRANVFEAGEALVEARGALALRGLLLSDGWVDDELWTPFTLDLSNGLDSSPFEQAGLRVERAGVDDAETWAAVHWAAFKGTPFEGAPRERFIRRWVAMTSGPLADRAHNLIGFDRDGLPVAVTTVWTAGVDEPGLIEPMAVHPDHHGHGYGRAITVAGADALRESGASSANVVAENSNPAAIATYRAAGFTALATVADLRRL</sequence>
<name>A0A7C9HS16_9MICO</name>
<dbReference type="CDD" id="cd04301">
    <property type="entry name" value="NAT_SF"/>
    <property type="match status" value="1"/>
</dbReference>
<reference evidence="2 3" key="1">
    <citation type="submission" date="2019-11" db="EMBL/GenBank/DDBJ databases">
        <title>Agromyces kandeliae sp. nov., isolated from mangrove soil.</title>
        <authorList>
            <person name="Wang R."/>
        </authorList>
    </citation>
    <scope>NUCLEOTIDE SEQUENCE [LARGE SCALE GENOMIC DNA]</scope>
    <source>
        <strain evidence="2 3">JCM 11431</strain>
    </source>
</reference>
<dbReference type="GO" id="GO:0016747">
    <property type="term" value="F:acyltransferase activity, transferring groups other than amino-acyl groups"/>
    <property type="evidence" value="ECO:0007669"/>
    <property type="project" value="InterPro"/>
</dbReference>
<accession>A0A7C9HS16</accession>
<feature type="domain" description="N-acetyltransferase" evidence="1">
    <location>
        <begin position="153"/>
        <end position="298"/>
    </location>
</feature>
<protein>
    <submittedName>
        <fullName evidence="2">GNAT family N-acetyltransferase</fullName>
    </submittedName>
</protein>
<evidence type="ECO:0000313" key="2">
    <source>
        <dbReference type="EMBL" id="MUN08029.1"/>
    </source>
</evidence>
<dbReference type="AlphaFoldDB" id="A0A7C9HS16"/>
<dbReference type="Pfam" id="PF00583">
    <property type="entry name" value="Acetyltransf_1"/>
    <property type="match status" value="1"/>
</dbReference>
<keyword evidence="2" id="KW-0808">Transferase</keyword>
<dbReference type="PROSITE" id="PS51186">
    <property type="entry name" value="GNAT"/>
    <property type="match status" value="1"/>
</dbReference>
<evidence type="ECO:0000313" key="3">
    <source>
        <dbReference type="Proteomes" id="UP000480122"/>
    </source>
</evidence>
<dbReference type="SUPFAM" id="SSF55729">
    <property type="entry name" value="Acyl-CoA N-acyltransferases (Nat)"/>
    <property type="match status" value="1"/>
</dbReference>
<dbReference type="EMBL" id="WODA01000023">
    <property type="protein sequence ID" value="MUN08029.1"/>
    <property type="molecule type" value="Genomic_DNA"/>
</dbReference>
<keyword evidence="3" id="KW-1185">Reference proteome</keyword>
<dbReference type="OrthoDB" id="70840at2"/>
<dbReference type="Proteomes" id="UP000480122">
    <property type="component" value="Unassembled WGS sequence"/>
</dbReference>
<dbReference type="Gene3D" id="3.40.630.30">
    <property type="match status" value="1"/>
</dbReference>